<dbReference type="InterPro" id="IPR029024">
    <property type="entry name" value="TerB-like"/>
</dbReference>
<dbReference type="AlphaFoldDB" id="A0A1F6GER8"/>
<dbReference type="SUPFAM" id="SSF158682">
    <property type="entry name" value="TerB-like"/>
    <property type="match status" value="2"/>
</dbReference>
<protein>
    <recommendedName>
        <fullName evidence="3">Co-chaperone DjlA N-terminal domain-containing protein</fullName>
    </recommendedName>
</protein>
<gene>
    <name evidence="1" type="ORF">A2527_03370</name>
</gene>
<sequence>MEPIWLHVDQLDLARLDQAEKAWVAKAVAGAFVADGHVTEGEQPHLDALLHLIQDLPALQKEVLAIVASNRPPDLPPIKTDPRLALKIYKVILDICAADLEMHPHEIGYLIRLTHLLGLDSGTARSLLKTTIQMIRIEYFLTLLPKLDLPERRWLATAVVKLVWADGRVENRELDYLSHVYHLLTEDEKYLAQLKSDPQNQSLASLGQVHFEPILVERMVLYLVEMTISDDRLEPHGLEVAVEAAQALGLNETQVSSLITKAEHFLAL</sequence>
<name>A0A1F6GER8_9PROT</name>
<evidence type="ECO:0000313" key="1">
    <source>
        <dbReference type="EMBL" id="OGG96610.1"/>
    </source>
</evidence>
<reference evidence="1 2" key="1">
    <citation type="journal article" date="2016" name="Nat. Commun.">
        <title>Thousands of microbial genomes shed light on interconnected biogeochemical processes in an aquifer system.</title>
        <authorList>
            <person name="Anantharaman K."/>
            <person name="Brown C.T."/>
            <person name="Hug L.A."/>
            <person name="Sharon I."/>
            <person name="Castelle C.J."/>
            <person name="Probst A.J."/>
            <person name="Thomas B.C."/>
            <person name="Singh A."/>
            <person name="Wilkins M.J."/>
            <person name="Karaoz U."/>
            <person name="Brodie E.L."/>
            <person name="Williams K.H."/>
            <person name="Hubbard S.S."/>
            <person name="Banfield J.F."/>
        </authorList>
    </citation>
    <scope>NUCLEOTIDE SEQUENCE [LARGE SCALE GENOMIC DNA]</scope>
</reference>
<comment type="caution">
    <text evidence="1">The sequence shown here is derived from an EMBL/GenBank/DDBJ whole genome shotgun (WGS) entry which is preliminary data.</text>
</comment>
<dbReference type="EMBL" id="MFNE01000010">
    <property type="protein sequence ID" value="OGG96610.1"/>
    <property type="molecule type" value="Genomic_DNA"/>
</dbReference>
<evidence type="ECO:0000313" key="2">
    <source>
        <dbReference type="Proteomes" id="UP000178449"/>
    </source>
</evidence>
<evidence type="ECO:0008006" key="3">
    <source>
        <dbReference type="Google" id="ProtNLM"/>
    </source>
</evidence>
<dbReference type="Proteomes" id="UP000178449">
    <property type="component" value="Unassembled WGS sequence"/>
</dbReference>
<organism evidence="1 2">
    <name type="scientific">Candidatus Lambdaproteobacteria bacterium RIFOXYD2_FULL_50_16</name>
    <dbReference type="NCBI Taxonomy" id="1817772"/>
    <lineage>
        <taxon>Bacteria</taxon>
        <taxon>Pseudomonadati</taxon>
        <taxon>Pseudomonadota</taxon>
        <taxon>Candidatus Lambdaproteobacteria</taxon>
    </lineage>
</organism>
<dbReference type="Gene3D" id="1.10.3680.10">
    <property type="entry name" value="TerB-like"/>
    <property type="match status" value="2"/>
</dbReference>
<accession>A0A1F6GER8</accession>
<dbReference type="CDD" id="cd07177">
    <property type="entry name" value="terB_like"/>
    <property type="match status" value="2"/>
</dbReference>
<proteinExistence type="predicted"/>